<dbReference type="Proteomes" id="UP000586918">
    <property type="component" value="Unassembled WGS sequence"/>
</dbReference>
<organism evidence="1 2">
    <name type="scientific">Pseudonocardia bannensis</name>
    <dbReference type="NCBI Taxonomy" id="630973"/>
    <lineage>
        <taxon>Bacteria</taxon>
        <taxon>Bacillati</taxon>
        <taxon>Actinomycetota</taxon>
        <taxon>Actinomycetes</taxon>
        <taxon>Pseudonocardiales</taxon>
        <taxon>Pseudonocardiaceae</taxon>
        <taxon>Pseudonocardia</taxon>
    </lineage>
</organism>
<evidence type="ECO:0000313" key="2">
    <source>
        <dbReference type="Proteomes" id="UP000586918"/>
    </source>
</evidence>
<dbReference type="RefSeq" id="WP_169414523.1">
    <property type="nucleotide sequence ID" value="NZ_JAAXKZ010000084.1"/>
</dbReference>
<dbReference type="AlphaFoldDB" id="A0A848DM76"/>
<evidence type="ECO:0000313" key="1">
    <source>
        <dbReference type="EMBL" id="NMH93828.1"/>
    </source>
</evidence>
<dbReference type="EMBL" id="JAAXKZ010000084">
    <property type="protein sequence ID" value="NMH93828.1"/>
    <property type="molecule type" value="Genomic_DNA"/>
</dbReference>
<sequence length="82" mass="9402">MFWCQVLGHRFRFASEGQTMRWECQRGCGAGGAKRYPSEQDAQRYARAFDREDRADIGRRAPLFGLLPIRVAQALRGRKRGG</sequence>
<accession>A0A848DM76</accession>
<reference evidence="1 2" key="1">
    <citation type="submission" date="2020-04" db="EMBL/GenBank/DDBJ databases">
        <authorList>
            <person name="Klaysubun C."/>
            <person name="Duangmal K."/>
            <person name="Lipun K."/>
        </authorList>
    </citation>
    <scope>NUCLEOTIDE SEQUENCE [LARGE SCALE GENOMIC DNA]</scope>
    <source>
        <strain evidence="1 2">DSM 45300</strain>
    </source>
</reference>
<protein>
    <submittedName>
        <fullName evidence="1">Uncharacterized protein</fullName>
    </submittedName>
</protein>
<name>A0A848DM76_9PSEU</name>
<gene>
    <name evidence="1" type="ORF">HF519_20075</name>
</gene>
<keyword evidence="2" id="KW-1185">Reference proteome</keyword>
<comment type="caution">
    <text evidence="1">The sequence shown here is derived from an EMBL/GenBank/DDBJ whole genome shotgun (WGS) entry which is preliminary data.</text>
</comment>
<proteinExistence type="predicted"/>